<keyword evidence="3 7" id="KW-0963">Cytoplasm</keyword>
<feature type="domain" description="Mur ligase central" evidence="10">
    <location>
        <begin position="86"/>
        <end position="249"/>
    </location>
</feature>
<evidence type="ECO:0000256" key="5">
    <source>
        <dbReference type="ARBA" id="ARBA00022741"/>
    </source>
</evidence>
<evidence type="ECO:0000256" key="8">
    <source>
        <dbReference type="RuleBase" id="RU003664"/>
    </source>
</evidence>
<dbReference type="GO" id="GO:0009252">
    <property type="term" value="P:peptidoglycan biosynthetic process"/>
    <property type="evidence" value="ECO:0007669"/>
    <property type="project" value="UniProtKB-UniRule"/>
</dbReference>
<dbReference type="NCBIfam" id="TIGR01087">
    <property type="entry name" value="murD"/>
    <property type="match status" value="1"/>
</dbReference>
<dbReference type="GO" id="GO:0051301">
    <property type="term" value="P:cell division"/>
    <property type="evidence" value="ECO:0007669"/>
    <property type="project" value="UniProtKB-KW"/>
</dbReference>
<accession>A0A420W971</accession>
<comment type="pathway">
    <text evidence="2 7 8">Cell wall biogenesis; peptidoglycan biosynthesis.</text>
</comment>
<dbReference type="InterPro" id="IPR036565">
    <property type="entry name" value="Mur-like_cat_sf"/>
</dbReference>
<dbReference type="GO" id="GO:0008360">
    <property type="term" value="P:regulation of cell shape"/>
    <property type="evidence" value="ECO:0007669"/>
    <property type="project" value="UniProtKB-KW"/>
</dbReference>
<dbReference type="Proteomes" id="UP000280881">
    <property type="component" value="Unassembled WGS sequence"/>
</dbReference>
<dbReference type="GO" id="GO:0005737">
    <property type="term" value="C:cytoplasm"/>
    <property type="evidence" value="ECO:0007669"/>
    <property type="project" value="UniProtKB-SubCell"/>
</dbReference>
<dbReference type="AlphaFoldDB" id="A0A420W971"/>
<keyword evidence="7 8" id="KW-0573">Peptidoglycan synthesis</keyword>
<dbReference type="Gene3D" id="3.90.190.20">
    <property type="entry name" value="Mur ligase, C-terminal domain"/>
    <property type="match status" value="1"/>
</dbReference>
<dbReference type="SUPFAM" id="SSF53623">
    <property type="entry name" value="MurD-like peptide ligases, catalytic domain"/>
    <property type="match status" value="1"/>
</dbReference>
<comment type="caution">
    <text evidence="11">The sequence shown here is derived from an EMBL/GenBank/DDBJ whole genome shotgun (WGS) entry which is preliminary data.</text>
</comment>
<evidence type="ECO:0000256" key="7">
    <source>
        <dbReference type="HAMAP-Rule" id="MF_00639"/>
    </source>
</evidence>
<evidence type="ECO:0000256" key="6">
    <source>
        <dbReference type="ARBA" id="ARBA00022840"/>
    </source>
</evidence>
<proteinExistence type="inferred from homology"/>
<dbReference type="OrthoDB" id="9809796at2"/>
<evidence type="ECO:0000259" key="10">
    <source>
        <dbReference type="Pfam" id="PF08245"/>
    </source>
</evidence>
<dbReference type="GO" id="GO:0008764">
    <property type="term" value="F:UDP-N-acetylmuramoylalanine-D-glutamate ligase activity"/>
    <property type="evidence" value="ECO:0007669"/>
    <property type="project" value="UniProtKB-UniRule"/>
</dbReference>
<dbReference type="Gene3D" id="3.40.1190.10">
    <property type="entry name" value="Mur-like, catalytic domain"/>
    <property type="match status" value="1"/>
</dbReference>
<evidence type="ECO:0000256" key="2">
    <source>
        <dbReference type="ARBA" id="ARBA00004752"/>
    </source>
</evidence>
<keyword evidence="12" id="KW-1185">Reference proteome</keyword>
<comment type="similarity">
    <text evidence="7">Belongs to the MurCDEF family.</text>
</comment>
<organism evidence="11 12">
    <name type="scientific">Thermovibrio guaymasensis</name>
    <dbReference type="NCBI Taxonomy" id="240167"/>
    <lineage>
        <taxon>Bacteria</taxon>
        <taxon>Pseudomonadati</taxon>
        <taxon>Aquificota</taxon>
        <taxon>Aquificia</taxon>
        <taxon>Desulfurobacteriales</taxon>
        <taxon>Desulfurobacteriaceae</taxon>
        <taxon>Thermovibrio</taxon>
    </lineage>
</organism>
<protein>
    <recommendedName>
        <fullName evidence="7 8">UDP-N-acetylmuramoylalanine--D-glutamate ligase</fullName>
        <ecNumber evidence="7 8">6.3.2.9</ecNumber>
    </recommendedName>
    <alternativeName>
        <fullName evidence="7">D-glutamic acid-adding enzyme</fullName>
    </alternativeName>
    <alternativeName>
        <fullName evidence="7">UDP-N-acetylmuramoyl-L-alanyl-D-glutamate synthetase</fullName>
    </alternativeName>
</protein>
<keyword evidence="6 7" id="KW-0067">ATP-binding</keyword>
<comment type="function">
    <text evidence="7 8">Cell wall formation. Catalyzes the addition of glutamate to the nucleotide precursor UDP-N-acetylmuramoyl-L-alanine (UMA).</text>
</comment>
<dbReference type="InterPro" id="IPR005762">
    <property type="entry name" value="MurD"/>
</dbReference>
<keyword evidence="5 7" id="KW-0547">Nucleotide-binding</keyword>
<dbReference type="HAMAP" id="MF_00639">
    <property type="entry name" value="MurD"/>
    <property type="match status" value="1"/>
</dbReference>
<feature type="domain" description="Mur ligase C-terminal" evidence="9">
    <location>
        <begin position="272"/>
        <end position="381"/>
    </location>
</feature>
<dbReference type="GO" id="GO:0071555">
    <property type="term" value="P:cell wall organization"/>
    <property type="evidence" value="ECO:0007669"/>
    <property type="project" value="UniProtKB-KW"/>
</dbReference>
<dbReference type="Pfam" id="PF02875">
    <property type="entry name" value="Mur_ligase_C"/>
    <property type="match status" value="1"/>
</dbReference>
<dbReference type="EC" id="6.3.2.9" evidence="7 8"/>
<keyword evidence="7 8" id="KW-0132">Cell division</keyword>
<evidence type="ECO:0000256" key="4">
    <source>
        <dbReference type="ARBA" id="ARBA00022598"/>
    </source>
</evidence>
<comment type="catalytic activity">
    <reaction evidence="7 8">
        <text>UDP-N-acetyl-alpha-D-muramoyl-L-alanine + D-glutamate + ATP = UDP-N-acetyl-alpha-D-muramoyl-L-alanyl-D-glutamate + ADP + phosphate + H(+)</text>
        <dbReference type="Rhea" id="RHEA:16429"/>
        <dbReference type="ChEBI" id="CHEBI:15378"/>
        <dbReference type="ChEBI" id="CHEBI:29986"/>
        <dbReference type="ChEBI" id="CHEBI:30616"/>
        <dbReference type="ChEBI" id="CHEBI:43474"/>
        <dbReference type="ChEBI" id="CHEBI:83898"/>
        <dbReference type="ChEBI" id="CHEBI:83900"/>
        <dbReference type="ChEBI" id="CHEBI:456216"/>
        <dbReference type="EC" id="6.3.2.9"/>
    </reaction>
</comment>
<sequence>MQRSLILGKGVSGKGAGELLKGLGFQVEYFEDGESFPEVSSFDFVVKSPGFPPWHRVVKEVKERKVPVYGEVELAYRFMKGRIVGITGTNGKSTTTALVYHTLKTSGREAFIGGNYGTPASSFALETSRSSISVLELSSFQIEDLTSFRGEVGAILNVTPDHLDRYPSFKDYLRAKLKALKHFDWLVVNGDDPNLSSLKGEGVVEFGRSSGEFRLEGSHLSGNGVKIDVKELPLKGIHNVENYLCALSVLRVLGLSEEEIFKGFKTFKGLPHRTEVVGRVRNVLFINDSKSTNVDSMAKALLSFERVVLIAGGKDKGLDFKVLSPIVKERVKGVVSIGEAAPLIEESFSPLVKVKRAESMDEAVRLAFSMASSGDVVLLSPGCASFDMFKNYADRGKAFKRAVRKLEEEVG</sequence>
<dbReference type="PANTHER" id="PTHR43692:SF1">
    <property type="entry name" value="UDP-N-ACETYLMURAMOYLALANINE--D-GLUTAMATE LIGASE"/>
    <property type="match status" value="1"/>
</dbReference>
<keyword evidence="7 8" id="KW-0131">Cell cycle</keyword>
<dbReference type="SUPFAM" id="SSF51984">
    <property type="entry name" value="MurCD N-terminal domain"/>
    <property type="match status" value="1"/>
</dbReference>
<dbReference type="EMBL" id="RBIE01000001">
    <property type="protein sequence ID" value="RKQ63883.1"/>
    <property type="molecule type" value="Genomic_DNA"/>
</dbReference>
<reference evidence="11 12" key="1">
    <citation type="submission" date="2018-10" db="EMBL/GenBank/DDBJ databases">
        <title>Genomic Encyclopedia of Type Strains, Phase IV (KMG-IV): sequencing the most valuable type-strain genomes for metagenomic binning, comparative biology and taxonomic classification.</title>
        <authorList>
            <person name="Goeker M."/>
        </authorList>
    </citation>
    <scope>NUCLEOTIDE SEQUENCE [LARGE SCALE GENOMIC DNA]</scope>
    <source>
        <strain evidence="11 12">DSM 15521</strain>
    </source>
</reference>
<comment type="subcellular location">
    <subcellularLocation>
        <location evidence="1 7 8">Cytoplasm</location>
    </subcellularLocation>
</comment>
<dbReference type="Pfam" id="PF08245">
    <property type="entry name" value="Mur_ligase_M"/>
    <property type="match status" value="1"/>
</dbReference>
<name>A0A420W971_9BACT</name>
<evidence type="ECO:0000313" key="11">
    <source>
        <dbReference type="EMBL" id="RKQ63883.1"/>
    </source>
</evidence>
<feature type="binding site" evidence="7">
    <location>
        <begin position="88"/>
        <end position="94"/>
    </location>
    <ligand>
        <name>ATP</name>
        <dbReference type="ChEBI" id="CHEBI:30616"/>
    </ligand>
</feature>
<gene>
    <name evidence="7" type="primary">murD</name>
    <name evidence="11" type="ORF">C7457_0767</name>
</gene>
<keyword evidence="7 8" id="KW-0133">Cell shape</keyword>
<dbReference type="PANTHER" id="PTHR43692">
    <property type="entry name" value="UDP-N-ACETYLMURAMOYLALANINE--D-GLUTAMATE LIGASE"/>
    <property type="match status" value="1"/>
</dbReference>
<dbReference type="GO" id="GO:0005524">
    <property type="term" value="F:ATP binding"/>
    <property type="evidence" value="ECO:0007669"/>
    <property type="project" value="UniProtKB-UniRule"/>
</dbReference>
<dbReference type="SUPFAM" id="SSF53244">
    <property type="entry name" value="MurD-like peptide ligases, peptide-binding domain"/>
    <property type="match status" value="1"/>
</dbReference>
<evidence type="ECO:0000256" key="3">
    <source>
        <dbReference type="ARBA" id="ARBA00022490"/>
    </source>
</evidence>
<dbReference type="InterPro" id="IPR036615">
    <property type="entry name" value="Mur_ligase_C_dom_sf"/>
</dbReference>
<dbReference type="UniPathway" id="UPA00219"/>
<evidence type="ECO:0000259" key="9">
    <source>
        <dbReference type="Pfam" id="PF02875"/>
    </source>
</evidence>
<keyword evidence="7 8" id="KW-0961">Cell wall biogenesis/degradation</keyword>
<dbReference type="RefSeq" id="WP_121170159.1">
    <property type="nucleotide sequence ID" value="NZ_RBIE01000001.1"/>
</dbReference>
<keyword evidence="4 7" id="KW-0436">Ligase</keyword>
<evidence type="ECO:0000256" key="1">
    <source>
        <dbReference type="ARBA" id="ARBA00004496"/>
    </source>
</evidence>
<evidence type="ECO:0000313" key="12">
    <source>
        <dbReference type="Proteomes" id="UP000280881"/>
    </source>
</evidence>
<dbReference type="InterPro" id="IPR013221">
    <property type="entry name" value="Mur_ligase_cen"/>
</dbReference>
<dbReference type="InterPro" id="IPR004101">
    <property type="entry name" value="Mur_ligase_C"/>
</dbReference>